<name>A0A1G6KE26_9BACT</name>
<dbReference type="STRING" id="1640674.SAMN05216323_102450"/>
<dbReference type="EMBL" id="FMYP01000024">
    <property type="protein sequence ID" value="SDC29339.1"/>
    <property type="molecule type" value="Genomic_DNA"/>
</dbReference>
<reference evidence="2 3" key="1">
    <citation type="submission" date="2016-09" db="EMBL/GenBank/DDBJ databases">
        <authorList>
            <person name="Capua I."/>
            <person name="De Benedictis P."/>
            <person name="Joannis T."/>
            <person name="Lombin L.H."/>
            <person name="Cattoli G."/>
        </authorList>
    </citation>
    <scope>NUCLEOTIDE SEQUENCE [LARGE SCALE GENOMIC DNA]</scope>
    <source>
        <strain evidence="2 3">A7P-90m</strain>
    </source>
</reference>
<feature type="domain" description="(S)-ureidoglycine aminohydrolase cupin" evidence="1">
    <location>
        <begin position="17"/>
        <end position="84"/>
    </location>
</feature>
<dbReference type="Proteomes" id="UP000199452">
    <property type="component" value="Unassembled WGS sequence"/>
</dbReference>
<gene>
    <name evidence="2" type="ORF">SAMN05216323_102450</name>
</gene>
<dbReference type="PANTHER" id="PTHR33271">
    <property type="entry name" value="OS04G0445200 PROTEIN"/>
    <property type="match status" value="1"/>
</dbReference>
<proteinExistence type="predicted"/>
<keyword evidence="3" id="KW-1185">Reference proteome</keyword>
<dbReference type="PANTHER" id="PTHR33271:SF22">
    <property type="entry name" value="OS04G0445200 PROTEIN"/>
    <property type="match status" value="1"/>
</dbReference>
<dbReference type="AlphaFoldDB" id="A0A1G6KE26"/>
<dbReference type="InterPro" id="IPR008579">
    <property type="entry name" value="UGlyAH_Cupin_dom"/>
</dbReference>
<dbReference type="InterPro" id="IPR014710">
    <property type="entry name" value="RmlC-like_jellyroll"/>
</dbReference>
<evidence type="ECO:0000313" key="3">
    <source>
        <dbReference type="Proteomes" id="UP000199452"/>
    </source>
</evidence>
<protein>
    <recommendedName>
        <fullName evidence="1">(S)-ureidoglycine aminohydrolase cupin domain-containing protein</fullName>
    </recommendedName>
</protein>
<dbReference type="SUPFAM" id="SSF51182">
    <property type="entry name" value="RmlC-like cupins"/>
    <property type="match status" value="1"/>
</dbReference>
<accession>A0A1G6KE26</accession>
<dbReference type="CDD" id="cd02227">
    <property type="entry name" value="cupin_TM1112-like"/>
    <property type="match status" value="1"/>
</dbReference>
<evidence type="ECO:0000259" key="1">
    <source>
        <dbReference type="Pfam" id="PF05899"/>
    </source>
</evidence>
<dbReference type="Pfam" id="PF05899">
    <property type="entry name" value="Cupin_3"/>
    <property type="match status" value="1"/>
</dbReference>
<dbReference type="Gene3D" id="2.60.120.10">
    <property type="entry name" value="Jelly Rolls"/>
    <property type="match status" value="1"/>
</dbReference>
<dbReference type="InterPro" id="IPR011051">
    <property type="entry name" value="RmlC_Cupin_sf"/>
</dbReference>
<organism evidence="2 3">
    <name type="scientific">Williamwhitmania taraxaci</name>
    <dbReference type="NCBI Taxonomy" id="1640674"/>
    <lineage>
        <taxon>Bacteria</taxon>
        <taxon>Pseudomonadati</taxon>
        <taxon>Bacteroidota</taxon>
        <taxon>Bacteroidia</taxon>
        <taxon>Bacteroidales</taxon>
        <taxon>Williamwhitmaniaceae</taxon>
        <taxon>Williamwhitmania</taxon>
    </lineage>
</organism>
<sequence>MEIVTRKPNDAEKRLAQDWTIWTKEVSEFPWHYDEKETCYILEGQANVIDTEGNSIVFGPGDWVEFPKGVNCTWKINSPIKKRYFFG</sequence>
<evidence type="ECO:0000313" key="2">
    <source>
        <dbReference type="EMBL" id="SDC29339.1"/>
    </source>
</evidence>